<dbReference type="WBParaSite" id="Minc3s01410g23579">
    <property type="protein sequence ID" value="Minc3s01410g23579"/>
    <property type="gene ID" value="Minc3s01410g23579"/>
</dbReference>
<dbReference type="Proteomes" id="UP000887563">
    <property type="component" value="Unplaced"/>
</dbReference>
<organism evidence="1 2">
    <name type="scientific">Meloidogyne incognita</name>
    <name type="common">Southern root-knot nematode worm</name>
    <name type="synonym">Oxyuris incognita</name>
    <dbReference type="NCBI Taxonomy" id="6306"/>
    <lineage>
        <taxon>Eukaryota</taxon>
        <taxon>Metazoa</taxon>
        <taxon>Ecdysozoa</taxon>
        <taxon>Nematoda</taxon>
        <taxon>Chromadorea</taxon>
        <taxon>Rhabditida</taxon>
        <taxon>Tylenchina</taxon>
        <taxon>Tylenchomorpha</taxon>
        <taxon>Tylenchoidea</taxon>
        <taxon>Meloidogynidae</taxon>
        <taxon>Meloidogyninae</taxon>
        <taxon>Meloidogyne</taxon>
        <taxon>Meloidogyne incognita group</taxon>
    </lineage>
</organism>
<evidence type="ECO:0000313" key="2">
    <source>
        <dbReference type="WBParaSite" id="Minc3s01410g23579"/>
    </source>
</evidence>
<dbReference type="AlphaFoldDB" id="A0A914MB18"/>
<keyword evidence="1" id="KW-1185">Reference proteome</keyword>
<accession>A0A914MB18</accession>
<sequence length="85" mass="9505">MVYPGKILSSRTAFMFRTLRPSTSLQGPKTSLLSKKRYNVLKFYSGLFSATLRCGTKMSYLIKLPMATYLISPGPKQIAKAIPEI</sequence>
<name>A0A914MB18_MELIC</name>
<protein>
    <submittedName>
        <fullName evidence="2">Uncharacterized protein</fullName>
    </submittedName>
</protein>
<evidence type="ECO:0000313" key="1">
    <source>
        <dbReference type="Proteomes" id="UP000887563"/>
    </source>
</evidence>
<reference evidence="2" key="1">
    <citation type="submission" date="2022-11" db="UniProtKB">
        <authorList>
            <consortium name="WormBaseParasite"/>
        </authorList>
    </citation>
    <scope>IDENTIFICATION</scope>
</reference>
<proteinExistence type="predicted"/>